<dbReference type="EMBL" id="AAXW01000021">
    <property type="protein sequence ID" value="EAZ90725.1"/>
    <property type="molecule type" value="Genomic_DNA"/>
</dbReference>
<protein>
    <submittedName>
        <fullName evidence="1">Uncharacterized protein</fullName>
    </submittedName>
</protein>
<dbReference type="AlphaFoldDB" id="A3IS47"/>
<dbReference type="eggNOG" id="ENOG50308JT">
    <property type="taxonomic scope" value="Bacteria"/>
</dbReference>
<reference evidence="1 2" key="1">
    <citation type="submission" date="2007-03" db="EMBL/GenBank/DDBJ databases">
        <authorList>
            <person name="Stal L."/>
            <person name="Ferriera S."/>
            <person name="Johnson J."/>
            <person name="Kravitz S."/>
            <person name="Beeson K."/>
            <person name="Sutton G."/>
            <person name="Rogers Y.-H."/>
            <person name="Friedman R."/>
            <person name="Frazier M."/>
            <person name="Venter J.C."/>
        </authorList>
    </citation>
    <scope>NUCLEOTIDE SEQUENCE [LARGE SCALE GENOMIC DNA]</scope>
    <source>
        <strain evidence="1 2">CCY0110</strain>
    </source>
</reference>
<keyword evidence="2" id="KW-1185">Reference proteome</keyword>
<accession>A3IS47</accession>
<proteinExistence type="predicted"/>
<sequence length="96" mass="10826">MNTQGCLVPALFMLLGFGWLILNDLAKDQTVLLVSIEQYPDQTFTLSEYSLDQLEEKGSLKIKCGKTIFNVKANEVSKIKGDFELTENEVTSCDRF</sequence>
<comment type="caution">
    <text evidence="1">The sequence shown here is derived from an EMBL/GenBank/DDBJ whole genome shotgun (WGS) entry which is preliminary data.</text>
</comment>
<evidence type="ECO:0000313" key="1">
    <source>
        <dbReference type="EMBL" id="EAZ90725.1"/>
    </source>
</evidence>
<organism evidence="1 2">
    <name type="scientific">Crocosphaera chwakensis CCY0110</name>
    <dbReference type="NCBI Taxonomy" id="391612"/>
    <lineage>
        <taxon>Bacteria</taxon>
        <taxon>Bacillati</taxon>
        <taxon>Cyanobacteriota</taxon>
        <taxon>Cyanophyceae</taxon>
        <taxon>Oscillatoriophycideae</taxon>
        <taxon>Chroococcales</taxon>
        <taxon>Aphanothecaceae</taxon>
        <taxon>Crocosphaera</taxon>
        <taxon>Crocosphaera chwakensis</taxon>
    </lineage>
</organism>
<evidence type="ECO:0000313" key="2">
    <source>
        <dbReference type="Proteomes" id="UP000003781"/>
    </source>
</evidence>
<dbReference type="OrthoDB" id="582922at2"/>
<gene>
    <name evidence="1" type="ORF">CY0110_32295</name>
</gene>
<name>A3IS47_9CHRO</name>
<dbReference type="RefSeq" id="WP_008276204.1">
    <property type="nucleotide sequence ID" value="NZ_AAXW01000021.1"/>
</dbReference>
<dbReference type="Proteomes" id="UP000003781">
    <property type="component" value="Unassembled WGS sequence"/>
</dbReference>